<evidence type="ECO:0000256" key="3">
    <source>
        <dbReference type="SAM" id="MobiDB-lite"/>
    </source>
</evidence>
<dbReference type="EMBL" id="FNAX01000024">
    <property type="protein sequence ID" value="SDG63135.1"/>
    <property type="molecule type" value="Genomic_DNA"/>
</dbReference>
<name>A0A1G7VTJ0_9ACTN</name>
<evidence type="ECO:0000256" key="1">
    <source>
        <dbReference type="ARBA" id="ARBA00005254"/>
    </source>
</evidence>
<evidence type="ECO:0000313" key="4">
    <source>
        <dbReference type="EMBL" id="SDG63135.1"/>
    </source>
</evidence>
<dbReference type="InterPro" id="IPR029045">
    <property type="entry name" value="ClpP/crotonase-like_dom_sf"/>
</dbReference>
<dbReference type="CDD" id="cd06558">
    <property type="entry name" value="crotonase-like"/>
    <property type="match status" value="1"/>
</dbReference>
<gene>
    <name evidence="4" type="ORF">SAMN05216260_12449</name>
</gene>
<dbReference type="SUPFAM" id="SSF52096">
    <property type="entry name" value="ClpP/crotonase"/>
    <property type="match status" value="1"/>
</dbReference>
<proteinExistence type="inferred from homology"/>
<dbReference type="InterPro" id="IPR018376">
    <property type="entry name" value="Enoyl-CoA_hyd/isom_CS"/>
</dbReference>
<accession>A0A1G7VTJ0</accession>
<dbReference type="PANTHER" id="PTHR42964">
    <property type="entry name" value="ENOYL-COA HYDRATASE"/>
    <property type="match status" value="1"/>
</dbReference>
<evidence type="ECO:0000313" key="5">
    <source>
        <dbReference type="Proteomes" id="UP000198614"/>
    </source>
</evidence>
<comment type="similarity">
    <text evidence="1 2">Belongs to the enoyl-CoA hydratase/isomerase family.</text>
</comment>
<dbReference type="Pfam" id="PF00378">
    <property type="entry name" value="ECH_1"/>
    <property type="match status" value="1"/>
</dbReference>
<dbReference type="InterPro" id="IPR001753">
    <property type="entry name" value="Enoyl-CoA_hydra/iso"/>
</dbReference>
<feature type="region of interest" description="Disordered" evidence="3">
    <location>
        <begin position="1"/>
        <end position="21"/>
    </location>
</feature>
<feature type="compositionally biased region" description="Pro residues" evidence="3">
    <location>
        <begin position="1"/>
        <end position="19"/>
    </location>
</feature>
<sequence>MTSPTPPVPPVPPMPPSVPSVPSVAETVLLKTLRVQQNGAVLSIELNTPEDGNLVTDQMLQDLLTVLDGQDPGVRVVVLSGAGEDFCVGGDRAALAGHLAEDPGGAGIRAYGNRARRVCEALTRNPAVTVAAVHGRVIGAGFALALACDLRAGADTATFRLPELALGVPAAWGGLLPRLLSEVGPARARELVLTGREFGAREALGLSLLQRVVPWADLDAAVAAWTRPVVRRPGGALRVTKALLNAYGVGSRLADATGLDAELLASVLTSEQPGTGRRTGHLL</sequence>
<organism evidence="4 5">
    <name type="scientific">Streptomyces griseoaurantiacus</name>
    <dbReference type="NCBI Taxonomy" id="68213"/>
    <lineage>
        <taxon>Bacteria</taxon>
        <taxon>Bacillati</taxon>
        <taxon>Actinomycetota</taxon>
        <taxon>Actinomycetes</taxon>
        <taxon>Kitasatosporales</taxon>
        <taxon>Streptomycetaceae</taxon>
        <taxon>Streptomyces</taxon>
        <taxon>Streptomyces aurantiacus group</taxon>
    </lineage>
</organism>
<dbReference type="GO" id="GO:0003824">
    <property type="term" value="F:catalytic activity"/>
    <property type="evidence" value="ECO:0007669"/>
    <property type="project" value="InterPro"/>
</dbReference>
<protein>
    <submittedName>
        <fullName evidence="4">Enoyl-CoA hydratase/carnithine racemase</fullName>
    </submittedName>
</protein>
<evidence type="ECO:0000256" key="2">
    <source>
        <dbReference type="RuleBase" id="RU003707"/>
    </source>
</evidence>
<dbReference type="InterPro" id="IPR051683">
    <property type="entry name" value="Enoyl-CoA_Hydratase/Isomerase"/>
</dbReference>
<reference evidence="4 5" key="1">
    <citation type="submission" date="2016-10" db="EMBL/GenBank/DDBJ databases">
        <authorList>
            <person name="de Groot N.N."/>
        </authorList>
    </citation>
    <scope>NUCLEOTIDE SEQUENCE [LARGE SCALE GENOMIC DNA]</scope>
    <source>
        <strain evidence="4 5">CGMCC 4.1859</strain>
    </source>
</reference>
<dbReference type="AlphaFoldDB" id="A0A1G7VTJ0"/>
<dbReference type="PANTHER" id="PTHR42964:SF1">
    <property type="entry name" value="POLYKETIDE BIOSYNTHESIS ENOYL-COA HYDRATASE PKSH-RELATED"/>
    <property type="match status" value="1"/>
</dbReference>
<dbReference type="PROSITE" id="PS00166">
    <property type="entry name" value="ENOYL_COA_HYDRATASE"/>
    <property type="match status" value="1"/>
</dbReference>
<dbReference type="Gene3D" id="3.90.226.10">
    <property type="entry name" value="2-enoyl-CoA Hydratase, Chain A, domain 1"/>
    <property type="match status" value="1"/>
</dbReference>
<dbReference type="Proteomes" id="UP000198614">
    <property type="component" value="Unassembled WGS sequence"/>
</dbReference>